<accession>A0A8J1LCS8</accession>
<gene>
    <name evidence="4" type="primary">LOC108697634</name>
</gene>
<dbReference type="InterPro" id="IPR031491">
    <property type="entry name" value="FANCA_interact"/>
</dbReference>
<dbReference type="GO" id="GO:0043130">
    <property type="term" value="F:ubiquitin binding"/>
    <property type="evidence" value="ECO:0007669"/>
    <property type="project" value="InterPro"/>
</dbReference>
<dbReference type="Pfam" id="PF15751">
    <property type="entry name" value="FANCA_interact"/>
    <property type="match status" value="1"/>
</dbReference>
<dbReference type="GeneID" id="108697634"/>
<feature type="region of interest" description="Disordered" evidence="1">
    <location>
        <begin position="277"/>
        <end position="298"/>
    </location>
</feature>
<evidence type="ECO:0000313" key="4">
    <source>
        <dbReference type="RefSeq" id="XP_041427358.1"/>
    </source>
</evidence>
<keyword evidence="3" id="KW-1185">Reference proteome</keyword>
<dbReference type="OrthoDB" id="10063431at2759"/>
<feature type="domain" description="UBZ2-type" evidence="2">
    <location>
        <begin position="334"/>
        <end position="370"/>
    </location>
</feature>
<evidence type="ECO:0000313" key="3">
    <source>
        <dbReference type="Proteomes" id="UP000186698"/>
    </source>
</evidence>
<feature type="region of interest" description="Disordered" evidence="1">
    <location>
        <begin position="311"/>
        <end position="332"/>
    </location>
</feature>
<feature type="compositionally biased region" description="Basic and acidic residues" evidence="1">
    <location>
        <begin position="195"/>
        <end position="216"/>
    </location>
</feature>
<feature type="region of interest" description="Disordered" evidence="1">
    <location>
        <begin position="26"/>
        <end position="61"/>
    </location>
</feature>
<dbReference type="PANTHER" id="PTHR37862:SF1">
    <property type="entry name" value="FANCONI ANEMIA CORE COMPLEX-ASSOCIATED PROTEIN 20"/>
    <property type="match status" value="1"/>
</dbReference>
<feature type="region of interest" description="Disordered" evidence="1">
    <location>
        <begin position="188"/>
        <end position="219"/>
    </location>
</feature>
<dbReference type="Proteomes" id="UP000186698">
    <property type="component" value="Chromosome 7S"/>
</dbReference>
<dbReference type="AlphaFoldDB" id="A0A8J1LCS8"/>
<protein>
    <submittedName>
        <fullName evidence="4">Uncharacterized protein LOC108697634 isoform X1</fullName>
    </submittedName>
</protein>
<dbReference type="RefSeq" id="XP_041427358.1">
    <property type="nucleotide sequence ID" value="XM_041571424.1"/>
</dbReference>
<proteinExistence type="predicted"/>
<evidence type="ECO:0000259" key="2">
    <source>
        <dbReference type="PROSITE" id="PS51906"/>
    </source>
</evidence>
<dbReference type="InterPro" id="IPR031490">
    <property type="entry name" value="UBZ2_FAAP20"/>
</dbReference>
<dbReference type="Pfam" id="PF15750">
    <property type="entry name" value="UBZ_FAAP20"/>
    <property type="match status" value="1"/>
</dbReference>
<evidence type="ECO:0000256" key="1">
    <source>
        <dbReference type="SAM" id="MobiDB-lite"/>
    </source>
</evidence>
<dbReference type="GO" id="GO:0043240">
    <property type="term" value="C:Fanconi anaemia nuclear complex"/>
    <property type="evidence" value="ECO:0000318"/>
    <property type="project" value="GO_Central"/>
</dbReference>
<reference evidence="4" key="1">
    <citation type="submission" date="2025-08" db="UniProtKB">
        <authorList>
            <consortium name="RefSeq"/>
        </authorList>
    </citation>
    <scope>IDENTIFICATION</scope>
    <source>
        <strain evidence="4">J_2021</strain>
        <tissue evidence="4">Erythrocytes</tissue>
    </source>
</reference>
<sequence>MQQGGAERISCSAPLSSGMLGVMSEDRAAKLKLKRRKGSAAQEPQASEISRHPPAASSVSAKRSSDMSFFCTEQRIFKWAPCTDGNRKVEQGLQGVVTEVARASGNLSNARKITGGSWLSDINLTATEQTWKEVLNAAFTDLQNVGWDGVPCLPAFDSKVADKGQNGMAEPEIFKIGEQRFEWFPFPTDSPQHITDQRDTMQERHTERTNSAEEQKGSQLSTDIVIAPETEETNAQVKERFIFNVPLVQAKHRPNNSAEHKPHTGHTHSAPKLAISERSHLSQAPEGAEKRHQENIQTNDIVMQDLEEDIRPCSSRSQEPRESAKTSSGNAGSLESCPMCLMQFSKRLSQLDIDSHLAQCLSETTVDMMW</sequence>
<organism evidence="3 4">
    <name type="scientific">Xenopus laevis</name>
    <name type="common">African clawed frog</name>
    <dbReference type="NCBI Taxonomy" id="8355"/>
    <lineage>
        <taxon>Eukaryota</taxon>
        <taxon>Metazoa</taxon>
        <taxon>Chordata</taxon>
        <taxon>Craniata</taxon>
        <taxon>Vertebrata</taxon>
        <taxon>Euteleostomi</taxon>
        <taxon>Amphibia</taxon>
        <taxon>Batrachia</taxon>
        <taxon>Anura</taxon>
        <taxon>Pipoidea</taxon>
        <taxon>Pipidae</taxon>
        <taxon>Xenopodinae</taxon>
        <taxon>Xenopus</taxon>
        <taxon>Xenopus</taxon>
    </lineage>
</organism>
<dbReference type="InterPro" id="IPR052689">
    <property type="entry name" value="FA_core_complex_assoc"/>
</dbReference>
<dbReference type="PANTHER" id="PTHR37862">
    <property type="entry name" value="FANCONI ANEMIA CORE COMPLEX-ASSOCIATED PROTEIN 20"/>
    <property type="match status" value="1"/>
</dbReference>
<name>A0A8J1LCS8_XENLA</name>
<dbReference type="PROSITE" id="PS51906">
    <property type="entry name" value="ZF_UBZ2"/>
    <property type="match status" value="1"/>
</dbReference>